<evidence type="ECO:0000313" key="2">
    <source>
        <dbReference type="Proteomes" id="UP000238916"/>
    </source>
</evidence>
<dbReference type="Pfam" id="PF12732">
    <property type="entry name" value="YtxH"/>
    <property type="match status" value="1"/>
</dbReference>
<accession>A0A2U3LXL4</accession>
<organism evidence="1 2">
    <name type="scientific">Candidatus Desulfosporosinus infrequens</name>
    <dbReference type="NCBI Taxonomy" id="2043169"/>
    <lineage>
        <taxon>Bacteria</taxon>
        <taxon>Bacillati</taxon>
        <taxon>Bacillota</taxon>
        <taxon>Clostridia</taxon>
        <taxon>Eubacteriales</taxon>
        <taxon>Desulfitobacteriaceae</taxon>
        <taxon>Desulfosporosinus</taxon>
    </lineage>
</organism>
<dbReference type="AlphaFoldDB" id="A0A2U3LXL4"/>
<gene>
    <name evidence="1" type="ORF">SBF1_920016</name>
</gene>
<evidence type="ECO:0000313" key="1">
    <source>
        <dbReference type="EMBL" id="SPF56512.1"/>
    </source>
</evidence>
<reference evidence="2" key="1">
    <citation type="submission" date="2018-02" db="EMBL/GenBank/DDBJ databases">
        <authorList>
            <person name="Hausmann B."/>
        </authorList>
    </citation>
    <scope>NUCLEOTIDE SEQUENCE [LARGE SCALE GENOMIC DNA]</scope>
    <source>
        <strain evidence="2">Peat soil MAG SbF1</strain>
    </source>
</reference>
<sequence length="110" mass="11885">MPKNQENTCLCTIALASLVGGTAGALVSLLCAPKSGKTLRQDIQNKTDGILEQVQDNTFQRAEAIKKRSADLVDKGKKLKADIQLFIQDLKLKTPGYINITQSAPDETSP</sequence>
<dbReference type="Proteomes" id="UP000238916">
    <property type="component" value="Unassembled WGS sequence"/>
</dbReference>
<evidence type="ECO:0008006" key="3">
    <source>
        <dbReference type="Google" id="ProtNLM"/>
    </source>
</evidence>
<proteinExistence type="predicted"/>
<dbReference type="InterPro" id="IPR024623">
    <property type="entry name" value="YtxH"/>
</dbReference>
<protein>
    <recommendedName>
        <fullName evidence="3">Gas vesicle protein</fullName>
    </recommendedName>
</protein>
<dbReference type="EMBL" id="OMOF01000912">
    <property type="protein sequence ID" value="SPF56512.1"/>
    <property type="molecule type" value="Genomic_DNA"/>
</dbReference>
<name>A0A2U3LXL4_9FIRM</name>